<sequence length="98" mass="10323">MQGVVASEEPHLSHCAIDTDGYNKIFCWGVSGGCVDNASHLHYARQPLPPPPRLHHHASLHLSHAFCSLPKDSDSGGAGTLVTSDGDGDGDVVVVTIR</sequence>
<proteinExistence type="predicted"/>
<keyword evidence="2" id="KW-1185">Reference proteome</keyword>
<protein>
    <submittedName>
        <fullName evidence="1">Uncharacterized protein</fullName>
    </submittedName>
</protein>
<evidence type="ECO:0000313" key="1">
    <source>
        <dbReference type="EMBL" id="MPC89408.1"/>
    </source>
</evidence>
<gene>
    <name evidence="1" type="ORF">E2C01_084352</name>
</gene>
<dbReference type="AlphaFoldDB" id="A0A5B7J907"/>
<comment type="caution">
    <text evidence="1">The sequence shown here is derived from an EMBL/GenBank/DDBJ whole genome shotgun (WGS) entry which is preliminary data.</text>
</comment>
<evidence type="ECO:0000313" key="2">
    <source>
        <dbReference type="Proteomes" id="UP000324222"/>
    </source>
</evidence>
<name>A0A5B7J907_PORTR</name>
<dbReference type="EMBL" id="VSRR010080932">
    <property type="protein sequence ID" value="MPC89408.1"/>
    <property type="molecule type" value="Genomic_DNA"/>
</dbReference>
<reference evidence="1 2" key="1">
    <citation type="submission" date="2019-05" db="EMBL/GenBank/DDBJ databases">
        <title>Another draft genome of Portunus trituberculatus and its Hox gene families provides insights of decapod evolution.</title>
        <authorList>
            <person name="Jeong J.-H."/>
            <person name="Song I."/>
            <person name="Kim S."/>
            <person name="Choi T."/>
            <person name="Kim D."/>
            <person name="Ryu S."/>
            <person name="Kim W."/>
        </authorList>
    </citation>
    <scope>NUCLEOTIDE SEQUENCE [LARGE SCALE GENOMIC DNA]</scope>
    <source>
        <tissue evidence="1">Muscle</tissue>
    </source>
</reference>
<accession>A0A5B7J907</accession>
<dbReference type="Proteomes" id="UP000324222">
    <property type="component" value="Unassembled WGS sequence"/>
</dbReference>
<organism evidence="1 2">
    <name type="scientific">Portunus trituberculatus</name>
    <name type="common">Swimming crab</name>
    <name type="synonym">Neptunus trituberculatus</name>
    <dbReference type="NCBI Taxonomy" id="210409"/>
    <lineage>
        <taxon>Eukaryota</taxon>
        <taxon>Metazoa</taxon>
        <taxon>Ecdysozoa</taxon>
        <taxon>Arthropoda</taxon>
        <taxon>Crustacea</taxon>
        <taxon>Multicrustacea</taxon>
        <taxon>Malacostraca</taxon>
        <taxon>Eumalacostraca</taxon>
        <taxon>Eucarida</taxon>
        <taxon>Decapoda</taxon>
        <taxon>Pleocyemata</taxon>
        <taxon>Brachyura</taxon>
        <taxon>Eubrachyura</taxon>
        <taxon>Portunoidea</taxon>
        <taxon>Portunidae</taxon>
        <taxon>Portuninae</taxon>
        <taxon>Portunus</taxon>
    </lineage>
</organism>